<dbReference type="EMBL" id="AVOT02143173">
    <property type="protein sequence ID" value="MBW0591452.1"/>
    <property type="molecule type" value="Genomic_DNA"/>
</dbReference>
<comment type="caution">
    <text evidence="2">The sequence shown here is derived from an EMBL/GenBank/DDBJ whole genome shotgun (WGS) entry which is preliminary data.</text>
</comment>
<organism evidence="2 3">
    <name type="scientific">Austropuccinia psidii MF-1</name>
    <dbReference type="NCBI Taxonomy" id="1389203"/>
    <lineage>
        <taxon>Eukaryota</taxon>
        <taxon>Fungi</taxon>
        <taxon>Dikarya</taxon>
        <taxon>Basidiomycota</taxon>
        <taxon>Pucciniomycotina</taxon>
        <taxon>Pucciniomycetes</taxon>
        <taxon>Pucciniales</taxon>
        <taxon>Sphaerophragmiaceae</taxon>
        <taxon>Austropuccinia</taxon>
    </lineage>
</organism>
<evidence type="ECO:0000256" key="1">
    <source>
        <dbReference type="SAM" id="MobiDB-lite"/>
    </source>
</evidence>
<evidence type="ECO:0000313" key="3">
    <source>
        <dbReference type="Proteomes" id="UP000765509"/>
    </source>
</evidence>
<name>A0A9Q3L567_9BASI</name>
<proteinExistence type="predicted"/>
<gene>
    <name evidence="2" type="ORF">O181_131167</name>
</gene>
<keyword evidence="3" id="KW-1185">Reference proteome</keyword>
<dbReference type="AlphaFoldDB" id="A0A9Q3L567"/>
<dbReference type="Proteomes" id="UP000765509">
    <property type="component" value="Unassembled WGS sequence"/>
</dbReference>
<reference evidence="2" key="1">
    <citation type="submission" date="2021-03" db="EMBL/GenBank/DDBJ databases">
        <title>Draft genome sequence of rust myrtle Austropuccinia psidii MF-1, a brazilian biotype.</title>
        <authorList>
            <person name="Quecine M.C."/>
            <person name="Pachon D.M.R."/>
            <person name="Bonatelli M.L."/>
            <person name="Correr F.H."/>
            <person name="Franceschini L.M."/>
            <person name="Leite T.F."/>
            <person name="Margarido G.R.A."/>
            <person name="Almeida C.A."/>
            <person name="Ferrarezi J.A."/>
            <person name="Labate C.A."/>
        </authorList>
    </citation>
    <scope>NUCLEOTIDE SEQUENCE</scope>
    <source>
        <strain evidence="2">MF-1</strain>
    </source>
</reference>
<protein>
    <submittedName>
        <fullName evidence="2">Uncharacterized protein</fullName>
    </submittedName>
</protein>
<feature type="region of interest" description="Disordered" evidence="1">
    <location>
        <begin position="1"/>
        <end position="66"/>
    </location>
</feature>
<feature type="compositionally biased region" description="Basic and acidic residues" evidence="1">
    <location>
        <begin position="1"/>
        <end position="30"/>
    </location>
</feature>
<sequence>MDEIHHHQSLKSKEINDYHSKKREESKEEAPVASTRKPQAKQRPQEGKNNKKQNMRKPYSPSYRIPKIQKYAMDNFCNMARTLMEFKDKEEQRMRQHNFPKK</sequence>
<accession>A0A9Q3L567</accession>
<evidence type="ECO:0000313" key="2">
    <source>
        <dbReference type="EMBL" id="MBW0591452.1"/>
    </source>
</evidence>